<keyword evidence="6 11" id="KW-0566">Pantothenate biosynthesis</keyword>
<evidence type="ECO:0000259" key="12">
    <source>
        <dbReference type="Pfam" id="PF02558"/>
    </source>
</evidence>
<dbReference type="NCBIfam" id="TIGR00745">
    <property type="entry name" value="apbA_panE"/>
    <property type="match status" value="1"/>
</dbReference>
<evidence type="ECO:0000256" key="7">
    <source>
        <dbReference type="ARBA" id="ARBA00022857"/>
    </source>
</evidence>
<dbReference type="InterPro" id="IPR013332">
    <property type="entry name" value="KPR_N"/>
</dbReference>
<gene>
    <name evidence="14" type="ORF">QT711_01670</name>
</gene>
<dbReference type="InterPro" id="IPR050838">
    <property type="entry name" value="Ketopantoate_reductase"/>
</dbReference>
<dbReference type="InterPro" id="IPR036291">
    <property type="entry name" value="NAD(P)-bd_dom_sf"/>
</dbReference>
<feature type="domain" description="Ketopantoate reductase C-terminal" evidence="13">
    <location>
        <begin position="177"/>
        <end position="292"/>
    </location>
</feature>
<evidence type="ECO:0000256" key="5">
    <source>
        <dbReference type="ARBA" id="ARBA00019465"/>
    </source>
</evidence>
<evidence type="ECO:0000256" key="10">
    <source>
        <dbReference type="ARBA" id="ARBA00048793"/>
    </source>
</evidence>
<dbReference type="EC" id="1.1.1.169" evidence="4 11"/>
<evidence type="ECO:0000256" key="11">
    <source>
        <dbReference type="RuleBase" id="RU362068"/>
    </source>
</evidence>
<feature type="domain" description="Ketopantoate reductase N-terminal" evidence="12">
    <location>
        <begin position="3"/>
        <end position="150"/>
    </location>
</feature>
<evidence type="ECO:0000256" key="2">
    <source>
        <dbReference type="ARBA" id="ARBA00004994"/>
    </source>
</evidence>
<evidence type="ECO:0000313" key="14">
    <source>
        <dbReference type="EMBL" id="MDW0111876.1"/>
    </source>
</evidence>
<evidence type="ECO:0000256" key="1">
    <source>
        <dbReference type="ARBA" id="ARBA00002919"/>
    </source>
</evidence>
<comment type="pathway">
    <text evidence="2 11">Cofactor biosynthesis; (R)-pantothenate biosynthesis; (R)-pantoate from 3-methyl-2-oxobutanoate: step 2/2.</text>
</comment>
<dbReference type="Gene3D" id="1.10.1040.10">
    <property type="entry name" value="N-(1-d-carboxylethyl)-l-norvaline Dehydrogenase, domain 2"/>
    <property type="match status" value="1"/>
</dbReference>
<evidence type="ECO:0000256" key="3">
    <source>
        <dbReference type="ARBA" id="ARBA00007870"/>
    </source>
</evidence>
<dbReference type="GO" id="GO:0008677">
    <property type="term" value="F:2-dehydropantoate 2-reductase activity"/>
    <property type="evidence" value="ECO:0007669"/>
    <property type="project" value="UniProtKB-EC"/>
</dbReference>
<dbReference type="InterPro" id="IPR008927">
    <property type="entry name" value="6-PGluconate_DH-like_C_sf"/>
</dbReference>
<accession>A0ABU4G4J1</accession>
<dbReference type="SUPFAM" id="SSF48179">
    <property type="entry name" value="6-phosphogluconate dehydrogenase C-terminal domain-like"/>
    <property type="match status" value="1"/>
</dbReference>
<dbReference type="SUPFAM" id="SSF51735">
    <property type="entry name" value="NAD(P)-binding Rossmann-fold domains"/>
    <property type="match status" value="1"/>
</dbReference>
<dbReference type="InterPro" id="IPR013328">
    <property type="entry name" value="6PGD_dom2"/>
</dbReference>
<evidence type="ECO:0000256" key="8">
    <source>
        <dbReference type="ARBA" id="ARBA00023002"/>
    </source>
</evidence>
<sequence length="299" mass="33162">MEVVIVGAGSIGLLIGSYLGRFDCNITFLVRREEQAESIREKGIQYIGENGIRETIRANACTQIENVPVEAHWIVAVKFNGVASVLERLKSEKLDPPLLFVQNGIGHLEMIANTELSNVFVATVEHGAARLNDYTVSHNGVGLTKVACFRGVPTTFDFLKQLQTHTFPIEFSEGAQDILLRKVLINCAINPLTAILQVNNGHLIENDFAHALLSQLYDELISAFPEMQKELPKSAIEDVCKRTARNESSMLKDRNSGRPMEIETIVSAVIALAAQRDKPLPFLQTMEKMLRVMDGGEPY</sequence>
<keyword evidence="8 11" id="KW-0560">Oxidoreductase</keyword>
<protein>
    <recommendedName>
        <fullName evidence="5 11">2-dehydropantoate 2-reductase</fullName>
        <ecNumber evidence="4 11">1.1.1.169</ecNumber>
    </recommendedName>
    <alternativeName>
        <fullName evidence="9 11">Ketopantoate reductase</fullName>
    </alternativeName>
</protein>
<reference evidence="14 15" key="1">
    <citation type="submission" date="2023-06" db="EMBL/GenBank/DDBJ databases">
        <title>Sporosarcina sp. nov., isolated from Korean traditional fermented seafood 'Jeotgal'.</title>
        <authorList>
            <person name="Yang A.I."/>
            <person name="Shin N.-R."/>
        </authorList>
    </citation>
    <scope>NUCLEOTIDE SEQUENCE [LARGE SCALE GENOMIC DNA]</scope>
    <source>
        <strain evidence="14 15">KCTC13119</strain>
    </source>
</reference>
<proteinExistence type="inferred from homology"/>
<comment type="catalytic activity">
    <reaction evidence="10 11">
        <text>(R)-pantoate + NADP(+) = 2-dehydropantoate + NADPH + H(+)</text>
        <dbReference type="Rhea" id="RHEA:16233"/>
        <dbReference type="ChEBI" id="CHEBI:11561"/>
        <dbReference type="ChEBI" id="CHEBI:15378"/>
        <dbReference type="ChEBI" id="CHEBI:15980"/>
        <dbReference type="ChEBI" id="CHEBI:57783"/>
        <dbReference type="ChEBI" id="CHEBI:58349"/>
        <dbReference type="EC" id="1.1.1.169"/>
    </reaction>
</comment>
<evidence type="ECO:0000259" key="13">
    <source>
        <dbReference type="Pfam" id="PF08546"/>
    </source>
</evidence>
<dbReference type="Gene3D" id="3.40.50.720">
    <property type="entry name" value="NAD(P)-binding Rossmann-like Domain"/>
    <property type="match status" value="1"/>
</dbReference>
<dbReference type="PANTHER" id="PTHR43765">
    <property type="entry name" value="2-DEHYDROPANTOATE 2-REDUCTASE-RELATED"/>
    <property type="match status" value="1"/>
</dbReference>
<comment type="caution">
    <text evidence="14">The sequence shown here is derived from an EMBL/GenBank/DDBJ whole genome shotgun (WGS) entry which is preliminary data.</text>
</comment>
<evidence type="ECO:0000256" key="6">
    <source>
        <dbReference type="ARBA" id="ARBA00022655"/>
    </source>
</evidence>
<organism evidence="14 15">
    <name type="scientific">Sporosarcina saromensis</name>
    <dbReference type="NCBI Taxonomy" id="359365"/>
    <lineage>
        <taxon>Bacteria</taxon>
        <taxon>Bacillati</taxon>
        <taxon>Bacillota</taxon>
        <taxon>Bacilli</taxon>
        <taxon>Bacillales</taxon>
        <taxon>Caryophanaceae</taxon>
        <taxon>Sporosarcina</taxon>
    </lineage>
</organism>
<evidence type="ECO:0000256" key="9">
    <source>
        <dbReference type="ARBA" id="ARBA00032024"/>
    </source>
</evidence>
<comment type="function">
    <text evidence="1 11">Catalyzes the NADPH-dependent reduction of ketopantoate into pantoic acid.</text>
</comment>
<dbReference type="Pfam" id="PF08546">
    <property type="entry name" value="ApbA_C"/>
    <property type="match status" value="1"/>
</dbReference>
<evidence type="ECO:0000256" key="4">
    <source>
        <dbReference type="ARBA" id="ARBA00013014"/>
    </source>
</evidence>
<dbReference type="InterPro" id="IPR013752">
    <property type="entry name" value="KPA_reductase"/>
</dbReference>
<dbReference type="EMBL" id="JAUBDI010000001">
    <property type="protein sequence ID" value="MDW0111876.1"/>
    <property type="molecule type" value="Genomic_DNA"/>
</dbReference>
<evidence type="ECO:0000313" key="15">
    <source>
        <dbReference type="Proteomes" id="UP001282284"/>
    </source>
</evidence>
<comment type="similarity">
    <text evidence="3 11">Belongs to the ketopantoate reductase family.</text>
</comment>
<dbReference type="InterPro" id="IPR003710">
    <property type="entry name" value="ApbA"/>
</dbReference>
<keyword evidence="15" id="KW-1185">Reference proteome</keyword>
<keyword evidence="7 11" id="KW-0521">NADP</keyword>
<dbReference type="RefSeq" id="WP_317941747.1">
    <property type="nucleotide sequence ID" value="NZ_JAUBDI010000001.1"/>
</dbReference>
<dbReference type="Pfam" id="PF02558">
    <property type="entry name" value="ApbA"/>
    <property type="match status" value="1"/>
</dbReference>
<dbReference type="Proteomes" id="UP001282284">
    <property type="component" value="Unassembled WGS sequence"/>
</dbReference>
<dbReference type="PANTHER" id="PTHR43765:SF2">
    <property type="entry name" value="2-DEHYDROPANTOATE 2-REDUCTASE"/>
    <property type="match status" value="1"/>
</dbReference>
<name>A0ABU4G4J1_9BACL</name>